<evidence type="ECO:0000313" key="3">
    <source>
        <dbReference type="Proteomes" id="UP000272025"/>
    </source>
</evidence>
<feature type="region of interest" description="Disordered" evidence="1">
    <location>
        <begin position="71"/>
        <end position="108"/>
    </location>
</feature>
<dbReference type="OrthoDB" id="5332316at2759"/>
<evidence type="ECO:0000313" key="2">
    <source>
        <dbReference type="EMBL" id="ROT39410.1"/>
    </source>
</evidence>
<evidence type="ECO:0000256" key="1">
    <source>
        <dbReference type="SAM" id="MobiDB-lite"/>
    </source>
</evidence>
<feature type="compositionally biased region" description="Basic and acidic residues" evidence="1">
    <location>
        <begin position="403"/>
        <end position="412"/>
    </location>
</feature>
<dbReference type="EMBL" id="ML119054">
    <property type="protein sequence ID" value="ROT39410.1"/>
    <property type="molecule type" value="Genomic_DNA"/>
</dbReference>
<organism evidence="2 3">
    <name type="scientific">Sodiomyces alkalinus (strain CBS 110278 / VKM F-3762 / F11)</name>
    <name type="common">Alkaliphilic filamentous fungus</name>
    <dbReference type="NCBI Taxonomy" id="1314773"/>
    <lineage>
        <taxon>Eukaryota</taxon>
        <taxon>Fungi</taxon>
        <taxon>Dikarya</taxon>
        <taxon>Ascomycota</taxon>
        <taxon>Pezizomycotina</taxon>
        <taxon>Sordariomycetes</taxon>
        <taxon>Hypocreomycetidae</taxon>
        <taxon>Glomerellales</taxon>
        <taxon>Plectosphaerellaceae</taxon>
        <taxon>Sodiomyces</taxon>
    </lineage>
</organism>
<sequence length="541" mass="58680">MPWAERGDLGNSFSRIARMYPRSPRLVLPPTIRCRTPRTSSWAPSCGSVRPGNSSANLCLRPFSVLGHLHSSRGHGDSPANLRTRVNRSRNDSGHGNGNGPWREAAPIADERRPAKGSIFNELFPDADLDSPPKEGAALAGPAKESRETPAFRASPAREVLDKEDLVSWLEAQRAQAGLDDSSLPPRDYMPAMLVLWNASKSLAESDFYRVGRQGEHVHGWNGSIRKVVQLFDVNTLEPLDSYFIFFTSRAAARAYKLQAHALFGPLRHATSQQLSSPLFYGPFPTGSDSDPDQQTFTLAPPSPAPLSLKLYALPGSTEARIQPFTIEHILAASASIPSLGSTGKGSTNTATSASSSNHQHVIVSLEGGAVDVPTLLGLVRQDGQERNLAWDMTDVKPYFARKYSEPRPDSKRKQKKAVKNKSNGKAPEIEATNGETRGQLGLSSEASDGALEGGDGAYGIDKGTRGTDAGGDCGFNGNMKTEGPVKSARFVVSFRDALEARRFVRTWHRREFSLSSPTSLESTPNQQQIQGITVNAIIPW</sequence>
<keyword evidence="3" id="KW-1185">Reference proteome</keyword>
<proteinExistence type="predicted"/>
<name>A0A3N2PY06_SODAK</name>
<feature type="region of interest" description="Disordered" evidence="1">
    <location>
        <begin position="402"/>
        <end position="467"/>
    </location>
</feature>
<gene>
    <name evidence="2" type="ORF">SODALDRAFT_332853</name>
</gene>
<dbReference type="AlphaFoldDB" id="A0A3N2PY06"/>
<feature type="region of interest" description="Disordered" evidence="1">
    <location>
        <begin position="122"/>
        <end position="157"/>
    </location>
</feature>
<dbReference type="RefSeq" id="XP_028467216.1">
    <property type="nucleotide sequence ID" value="XM_028611817.1"/>
</dbReference>
<reference evidence="2 3" key="1">
    <citation type="journal article" date="2018" name="Mol. Ecol.">
        <title>The obligate alkalophilic soda-lake fungus Sodiomyces alkalinus has shifted to a protein diet.</title>
        <authorList>
            <person name="Grum-Grzhimaylo A.A."/>
            <person name="Falkoski D.L."/>
            <person name="van den Heuvel J."/>
            <person name="Valero-Jimenez C.A."/>
            <person name="Min B."/>
            <person name="Choi I.G."/>
            <person name="Lipzen A."/>
            <person name="Daum C.G."/>
            <person name="Aanen D.K."/>
            <person name="Tsang A."/>
            <person name="Henrissat B."/>
            <person name="Bilanenko E.N."/>
            <person name="de Vries R.P."/>
            <person name="van Kan J.A.L."/>
            <person name="Grigoriev I.V."/>
            <person name="Debets A.J.M."/>
        </authorList>
    </citation>
    <scope>NUCLEOTIDE SEQUENCE [LARGE SCALE GENOMIC DNA]</scope>
    <source>
        <strain evidence="2 3">F11</strain>
    </source>
</reference>
<feature type="compositionally biased region" description="Low complexity" evidence="1">
    <location>
        <begin position="341"/>
        <end position="357"/>
    </location>
</feature>
<feature type="region of interest" description="Disordered" evidence="1">
    <location>
        <begin position="338"/>
        <end position="357"/>
    </location>
</feature>
<feature type="compositionally biased region" description="Polar residues" evidence="1">
    <location>
        <begin position="434"/>
        <end position="447"/>
    </location>
</feature>
<dbReference type="Proteomes" id="UP000272025">
    <property type="component" value="Unassembled WGS sequence"/>
</dbReference>
<accession>A0A3N2PY06</accession>
<dbReference type="GeneID" id="39580295"/>
<protein>
    <submittedName>
        <fullName evidence="2">Uncharacterized protein</fullName>
    </submittedName>
</protein>